<dbReference type="AlphaFoldDB" id="A0A158CL00"/>
<gene>
    <name evidence="1" type="ORF">AWB76_05697</name>
</gene>
<dbReference type="STRING" id="1777137.AWB76_05697"/>
<keyword evidence="2" id="KW-1185">Reference proteome</keyword>
<protein>
    <submittedName>
        <fullName evidence="1">Uncharacterized protein</fullName>
    </submittedName>
</protein>
<organism evidence="1 2">
    <name type="scientific">Caballeronia temeraria</name>
    <dbReference type="NCBI Taxonomy" id="1777137"/>
    <lineage>
        <taxon>Bacteria</taxon>
        <taxon>Pseudomonadati</taxon>
        <taxon>Pseudomonadota</taxon>
        <taxon>Betaproteobacteria</taxon>
        <taxon>Burkholderiales</taxon>
        <taxon>Burkholderiaceae</taxon>
        <taxon>Caballeronia</taxon>
    </lineage>
</organism>
<evidence type="ECO:0000313" key="1">
    <source>
        <dbReference type="EMBL" id="SAK83053.1"/>
    </source>
</evidence>
<sequence>MGSRPRDFPGTVSVVQDRDFNYITAQFIEHEIDHLARMIRSRHWHRSAAWPVSYWRERIEELQHAPAIASVQRARLESLLNELERIAADLESLPNCGDAARSEWRTRREA</sequence>
<reference evidence="2" key="1">
    <citation type="submission" date="2016-01" db="EMBL/GenBank/DDBJ databases">
        <authorList>
            <person name="Peeters Charlotte."/>
        </authorList>
    </citation>
    <scope>NUCLEOTIDE SEQUENCE [LARGE SCALE GENOMIC DNA]</scope>
</reference>
<accession>A0A158CL00</accession>
<proteinExistence type="predicted"/>
<dbReference type="Proteomes" id="UP000054624">
    <property type="component" value="Unassembled WGS sequence"/>
</dbReference>
<name>A0A158CL00_9BURK</name>
<evidence type="ECO:0000313" key="2">
    <source>
        <dbReference type="Proteomes" id="UP000054624"/>
    </source>
</evidence>
<dbReference type="EMBL" id="FCOI02000025">
    <property type="protein sequence ID" value="SAK83053.1"/>
    <property type="molecule type" value="Genomic_DNA"/>
</dbReference>